<accession>A0A8J9VBP3</accession>
<name>A0A8J9VBP3_BRALA</name>
<evidence type="ECO:0000313" key="2">
    <source>
        <dbReference type="EMBL" id="CAH1232734.1"/>
    </source>
</evidence>
<dbReference type="AlphaFoldDB" id="A0A8J9VBP3"/>
<keyword evidence="3" id="KW-1185">Reference proteome</keyword>
<organism evidence="2 3">
    <name type="scientific">Branchiostoma lanceolatum</name>
    <name type="common">Common lancelet</name>
    <name type="synonym">Amphioxus lanceolatum</name>
    <dbReference type="NCBI Taxonomy" id="7740"/>
    <lineage>
        <taxon>Eukaryota</taxon>
        <taxon>Metazoa</taxon>
        <taxon>Chordata</taxon>
        <taxon>Cephalochordata</taxon>
        <taxon>Leptocardii</taxon>
        <taxon>Amphioxiformes</taxon>
        <taxon>Branchiostomatidae</taxon>
        <taxon>Branchiostoma</taxon>
    </lineage>
</organism>
<sequence>MSNEGSVVQEAEHAGISRMPTWPARPVDIQAVRPRRWREPNSDWRTVVRPPSKPSGDSPYVAPDLSGLKIADDNSNNAFRIDVNLLRQKQEDVVAPEEALCCASNDFYPSAYDKTGSPRLIFSDPSLLTTPASQKAPKLKPQLGRNDKRSGRAARLSTSSSAVPVRATFHHPPTYGTVQYSPAIPTREDPPRPPTRRGHDTADERFSPETSGQPNGVAEHDDTVVHPPPGATKPKFRRPRTMYRVAACQDTSVYIKIATEERESSTPSTSTDTRRGLPGSDNSTGYAEVLKIDHEEPRSEDAALPTENIPPGYSFFVTESGPTSETKEEHVATSEPVVSENDNNSEANRYSYWMEENPYEYRHVTGFDPDEYILDLFDQGRITATQKRQAYSSGVEFPDSAYHIEQMFGLHGEKDALFLDNNTPVSTDKQSYSFDDHAVDLLVGNGNDHHTVEDIIYSYEHGGLGNGGTGHRHVQDDERAWSKLLGDLTEVEGLLESSEPAATNVLGRQGTQNTSSRRKKQKKLKAKKKGSTRRRKSTTEQPSSRKEKSPNPSFKELDSTETRVSPGLNELKLAPPCESRLTDMYSETPEARRYREVRDVNRYVSMMDNRKSILYQFGPDPTDKRKCRKPRPAPRPHDPVSGQLEGTEEMYHAEGGIPMTENAQNAIAFLYGDTEVFEGRPSGFFTKAAADEAACRSPVSMTTGNMDADHGGLRCDPGDDWATLNSDLMD</sequence>
<feature type="region of interest" description="Disordered" evidence="1">
    <location>
        <begin position="1"/>
        <end position="60"/>
    </location>
</feature>
<feature type="region of interest" description="Disordered" evidence="1">
    <location>
        <begin position="499"/>
        <end position="575"/>
    </location>
</feature>
<feature type="region of interest" description="Disordered" evidence="1">
    <location>
        <begin position="617"/>
        <end position="643"/>
    </location>
</feature>
<feature type="compositionally biased region" description="Basic residues" evidence="1">
    <location>
        <begin position="625"/>
        <end position="634"/>
    </location>
</feature>
<dbReference type="EMBL" id="OV696686">
    <property type="protein sequence ID" value="CAH1232734.1"/>
    <property type="molecule type" value="Genomic_DNA"/>
</dbReference>
<gene>
    <name evidence="2" type="primary">Hypp495</name>
    <name evidence="2" type="ORF">BLAG_LOCUS1720</name>
</gene>
<feature type="compositionally biased region" description="Basic and acidic residues" evidence="1">
    <location>
        <begin position="543"/>
        <end position="561"/>
    </location>
</feature>
<reference evidence="2" key="1">
    <citation type="submission" date="2022-01" db="EMBL/GenBank/DDBJ databases">
        <authorList>
            <person name="Braso-Vives M."/>
        </authorList>
    </citation>
    <scope>NUCLEOTIDE SEQUENCE</scope>
</reference>
<proteinExistence type="predicted"/>
<feature type="region of interest" description="Disordered" evidence="1">
    <location>
        <begin position="320"/>
        <end position="343"/>
    </location>
</feature>
<feature type="compositionally biased region" description="Basic and acidic residues" evidence="1">
    <location>
        <begin position="186"/>
        <end position="207"/>
    </location>
</feature>
<evidence type="ECO:0000256" key="1">
    <source>
        <dbReference type="SAM" id="MobiDB-lite"/>
    </source>
</evidence>
<feature type="region of interest" description="Disordered" evidence="1">
    <location>
        <begin position="258"/>
        <end position="285"/>
    </location>
</feature>
<feature type="compositionally biased region" description="Basic residues" evidence="1">
    <location>
        <begin position="516"/>
        <end position="536"/>
    </location>
</feature>
<dbReference type="Proteomes" id="UP000838412">
    <property type="component" value="Chromosome 1"/>
</dbReference>
<feature type="region of interest" description="Disordered" evidence="1">
    <location>
        <begin position="128"/>
        <end position="241"/>
    </location>
</feature>
<protein>
    <submittedName>
        <fullName evidence="2">Hypp495 protein</fullName>
    </submittedName>
</protein>
<dbReference type="OrthoDB" id="10052378at2759"/>
<evidence type="ECO:0000313" key="3">
    <source>
        <dbReference type="Proteomes" id="UP000838412"/>
    </source>
</evidence>